<dbReference type="PANTHER" id="PTHR30629:SF2">
    <property type="entry name" value="PROPHAGE INTEGRASE INTS-RELATED"/>
    <property type="match status" value="1"/>
</dbReference>
<keyword evidence="2" id="KW-0229">DNA integration</keyword>
<dbReference type="Pfam" id="PF00589">
    <property type="entry name" value="Phage_integrase"/>
    <property type="match status" value="1"/>
</dbReference>
<dbReference type="GO" id="GO:0003677">
    <property type="term" value="F:DNA binding"/>
    <property type="evidence" value="ECO:0007669"/>
    <property type="project" value="UniProtKB-KW"/>
</dbReference>
<dbReference type="SUPFAM" id="SSF56349">
    <property type="entry name" value="DNA breaking-rejoining enzymes"/>
    <property type="match status" value="1"/>
</dbReference>
<keyword evidence="3" id="KW-0238">DNA-binding</keyword>
<evidence type="ECO:0000256" key="1">
    <source>
        <dbReference type="ARBA" id="ARBA00008857"/>
    </source>
</evidence>
<dbReference type="InterPro" id="IPR050808">
    <property type="entry name" value="Phage_Integrase"/>
</dbReference>
<dbReference type="EMBL" id="FOSN01000004">
    <property type="protein sequence ID" value="SFK22009.1"/>
    <property type="molecule type" value="Genomic_DNA"/>
</dbReference>
<feature type="domain" description="Tyr recombinase" evidence="5">
    <location>
        <begin position="212"/>
        <end position="388"/>
    </location>
</feature>
<keyword evidence="4" id="KW-0233">DNA recombination</keyword>
<comment type="similarity">
    <text evidence="1">Belongs to the 'phage' integrase family.</text>
</comment>
<organism evidence="6 7">
    <name type="scientific">Methylocapsa palsarum</name>
    <dbReference type="NCBI Taxonomy" id="1612308"/>
    <lineage>
        <taxon>Bacteria</taxon>
        <taxon>Pseudomonadati</taxon>
        <taxon>Pseudomonadota</taxon>
        <taxon>Alphaproteobacteria</taxon>
        <taxon>Hyphomicrobiales</taxon>
        <taxon>Beijerinckiaceae</taxon>
        <taxon>Methylocapsa</taxon>
    </lineage>
</organism>
<protein>
    <submittedName>
        <fullName evidence="6">Integrase</fullName>
    </submittedName>
</protein>
<dbReference type="InterPro" id="IPR010998">
    <property type="entry name" value="Integrase_recombinase_N"/>
</dbReference>
<dbReference type="InterPro" id="IPR025166">
    <property type="entry name" value="Integrase_DNA_bind_dom"/>
</dbReference>
<dbReference type="InterPro" id="IPR011010">
    <property type="entry name" value="DNA_brk_join_enz"/>
</dbReference>
<dbReference type="InterPro" id="IPR002104">
    <property type="entry name" value="Integrase_catalytic"/>
</dbReference>
<dbReference type="RefSeq" id="WP_091679752.1">
    <property type="nucleotide sequence ID" value="NZ_FOSN01000004.1"/>
</dbReference>
<evidence type="ECO:0000313" key="7">
    <source>
        <dbReference type="Proteomes" id="UP000198755"/>
    </source>
</evidence>
<dbReference type="PROSITE" id="PS51898">
    <property type="entry name" value="TYR_RECOMBINASE"/>
    <property type="match status" value="1"/>
</dbReference>
<dbReference type="PANTHER" id="PTHR30629">
    <property type="entry name" value="PROPHAGE INTEGRASE"/>
    <property type="match status" value="1"/>
</dbReference>
<evidence type="ECO:0000313" key="6">
    <source>
        <dbReference type="EMBL" id="SFK22009.1"/>
    </source>
</evidence>
<dbReference type="InterPro" id="IPR013762">
    <property type="entry name" value="Integrase-like_cat_sf"/>
</dbReference>
<dbReference type="Pfam" id="PF13356">
    <property type="entry name" value="Arm-DNA-bind_3"/>
    <property type="match status" value="1"/>
</dbReference>
<dbReference type="GO" id="GO:0006310">
    <property type="term" value="P:DNA recombination"/>
    <property type="evidence" value="ECO:0007669"/>
    <property type="project" value="UniProtKB-KW"/>
</dbReference>
<dbReference type="CDD" id="cd00801">
    <property type="entry name" value="INT_P4_C"/>
    <property type="match status" value="1"/>
</dbReference>
<dbReference type="Gene3D" id="1.10.150.130">
    <property type="match status" value="1"/>
</dbReference>
<dbReference type="AlphaFoldDB" id="A0A1I3XRQ1"/>
<gene>
    <name evidence="6" type="ORF">SAMN05444581_10425</name>
</gene>
<proteinExistence type="inferred from homology"/>
<dbReference type="STRING" id="1612308.SAMN05444581_10425"/>
<sequence>MAKKELTDRFLKSIKPAKPGKRVIHMDTREPQLGVRVTEKSTPANVGSFVLVARFPSSPNPTARRIGDYPDMSLSEAREKAREWRALISKGIDPKTAAEAAKRAEERKRLDTFGAAWLVYAEERLSQLKSGPAVRRMVEHYALPTWGSIPLTELGPDDWQRIKGEATKKMPLAGANRLYANLRAFFRWRADNGHFNEPDPLARVKRPLKEKPRQRTLEPDEIRAVARAADLVGYPFGDLTRMLLLTGQRLREVAEAKWSEIDLAAKLWTIPETRMKGDAAHKIPLAEAVIDLLGALPVGERGPYIFSSTGGATPISGFSFGKRKIDAAAKIGKGWRFHDLRRTFRTGLGDLTVPTNVAELCIAHRQVGIHRVYDTGAYLPERRRAMELWARAIITMSDPGGASNVVNLRQDHSEPREFATS</sequence>
<keyword evidence="7" id="KW-1185">Reference proteome</keyword>
<evidence type="ECO:0000256" key="2">
    <source>
        <dbReference type="ARBA" id="ARBA00022908"/>
    </source>
</evidence>
<evidence type="ECO:0000259" key="5">
    <source>
        <dbReference type="PROSITE" id="PS51898"/>
    </source>
</evidence>
<dbReference type="Proteomes" id="UP000198755">
    <property type="component" value="Unassembled WGS sequence"/>
</dbReference>
<dbReference type="GO" id="GO:0015074">
    <property type="term" value="P:DNA integration"/>
    <property type="evidence" value="ECO:0007669"/>
    <property type="project" value="UniProtKB-KW"/>
</dbReference>
<dbReference type="Gene3D" id="3.30.160.390">
    <property type="entry name" value="Integrase, DNA-binding domain"/>
    <property type="match status" value="1"/>
</dbReference>
<reference evidence="6 7" key="1">
    <citation type="submission" date="2016-10" db="EMBL/GenBank/DDBJ databases">
        <authorList>
            <person name="de Groot N.N."/>
        </authorList>
    </citation>
    <scope>NUCLEOTIDE SEQUENCE [LARGE SCALE GENOMIC DNA]</scope>
    <source>
        <strain evidence="6 7">NE2</strain>
    </source>
</reference>
<dbReference type="OrthoDB" id="7615137at2"/>
<dbReference type="Gene3D" id="1.10.443.10">
    <property type="entry name" value="Intergrase catalytic core"/>
    <property type="match status" value="1"/>
</dbReference>
<evidence type="ECO:0000256" key="3">
    <source>
        <dbReference type="ARBA" id="ARBA00023125"/>
    </source>
</evidence>
<evidence type="ECO:0000256" key="4">
    <source>
        <dbReference type="ARBA" id="ARBA00023172"/>
    </source>
</evidence>
<accession>A0A1I3XRQ1</accession>
<dbReference type="InterPro" id="IPR038488">
    <property type="entry name" value="Integrase_DNA-bd_sf"/>
</dbReference>
<name>A0A1I3XRQ1_9HYPH</name>